<reference evidence="12" key="1">
    <citation type="journal article" date="2019" name="Int. J. Syst. Evol. Microbiol.">
        <title>The Global Catalogue of Microorganisms (GCM) 10K type strain sequencing project: providing services to taxonomists for standard genome sequencing and annotation.</title>
        <authorList>
            <consortium name="The Broad Institute Genomics Platform"/>
            <consortium name="The Broad Institute Genome Sequencing Center for Infectious Disease"/>
            <person name="Wu L."/>
            <person name="Ma J."/>
        </authorList>
    </citation>
    <scope>NUCLEOTIDE SEQUENCE [LARGE SCALE GENOMIC DNA]</scope>
    <source>
        <strain evidence="12">KCTC 32998</strain>
    </source>
</reference>
<evidence type="ECO:0000256" key="5">
    <source>
        <dbReference type="ARBA" id="ARBA00022801"/>
    </source>
</evidence>
<evidence type="ECO:0000313" key="12">
    <source>
        <dbReference type="Proteomes" id="UP000646745"/>
    </source>
</evidence>
<dbReference type="SUPFAM" id="SSF51261">
    <property type="entry name" value="Duplicated hybrid motif"/>
    <property type="match status" value="1"/>
</dbReference>
<comment type="caution">
    <text evidence="11">The sequence shown here is derived from an EMBL/GenBank/DDBJ whole genome shotgun (WGS) entry which is preliminary data.</text>
</comment>
<dbReference type="InterPro" id="IPR016047">
    <property type="entry name" value="M23ase_b-sheet_dom"/>
</dbReference>
<evidence type="ECO:0000256" key="3">
    <source>
        <dbReference type="ARBA" id="ARBA00022670"/>
    </source>
</evidence>
<evidence type="ECO:0000259" key="10">
    <source>
        <dbReference type="Pfam" id="PF19425"/>
    </source>
</evidence>
<dbReference type="InterPro" id="IPR050570">
    <property type="entry name" value="Cell_wall_metabolism_enzyme"/>
</dbReference>
<keyword evidence="4" id="KW-0479">Metal-binding</keyword>
<evidence type="ECO:0000313" key="11">
    <source>
        <dbReference type="EMBL" id="GHB28380.1"/>
    </source>
</evidence>
<organism evidence="11 12">
    <name type="scientific">Salinicola rhizosphaerae</name>
    <dbReference type="NCBI Taxonomy" id="1443141"/>
    <lineage>
        <taxon>Bacteria</taxon>
        <taxon>Pseudomonadati</taxon>
        <taxon>Pseudomonadota</taxon>
        <taxon>Gammaproteobacteria</taxon>
        <taxon>Oceanospirillales</taxon>
        <taxon>Halomonadaceae</taxon>
        <taxon>Salinicola</taxon>
    </lineage>
</organism>
<name>A0ABQ3ECY9_9GAMM</name>
<sequence length="559" mass="60585">MLRIFHSLPRTHKVLLLPVATMVTVLGAQKIIGVFGDSENTTEPLNVATTTTISQSIVNAAATQSGDGQRSDDSDTSLDTPLAQLEPLEVMSVDFVPEAEADDAIPSTSIARPVASKPATALASDTLQVANRVALSSGTPALSDEDNDDVGGTSYEDWTFDNAADPSGSTQLGDEIASKEDYVPEWQSYTIQSGDSFAKTAERTLGLGYSSVMQILGTVPDKKVLTRWRQGSSFDYKLDASGELIALRVMKNPREGYLIQRKDENQDFAYTSIEKTGEAAQRVFSGTVSGSFASSAQSTGLSTAEVAELTQVLSKKLDFRRNARAGDQFQVVVESDMIDGQSMDSKILAAQYKGERMDLTVVRNDADDHFYTPDGNGLDPAFNRYPFEGHYRISSPFNLRRLHPVTGRISPHKGTDFAMRSGTPIDAPADGVVTRVVDHPLAGKYIVIHHPNGYDTRYLHLSKSLVKPGEHVKMGEEIALSGSTGRVTGPHLHYEVLVNHHQVDAMRVKLPESQSLTGKALAAFQKHSEDLLAKLDTQSGDEPAIAQVKRGKSESDDSI</sequence>
<feature type="domain" description="M23ase beta-sheet core" evidence="9">
    <location>
        <begin position="411"/>
        <end position="504"/>
    </location>
</feature>
<dbReference type="RefSeq" id="WP_189445432.1">
    <property type="nucleotide sequence ID" value="NZ_BMZI01000006.1"/>
</dbReference>
<evidence type="ECO:0000259" key="9">
    <source>
        <dbReference type="Pfam" id="PF01551"/>
    </source>
</evidence>
<feature type="domain" description="Csd3-like second N-terminal" evidence="10">
    <location>
        <begin position="277"/>
        <end position="398"/>
    </location>
</feature>
<gene>
    <name evidence="11" type="primary">yebA</name>
    <name evidence="11" type="ORF">GCM10009038_29030</name>
</gene>
<dbReference type="Pfam" id="PF19425">
    <property type="entry name" value="Csd3_N2"/>
    <property type="match status" value="1"/>
</dbReference>
<keyword evidence="5" id="KW-0378">Hydrolase</keyword>
<dbReference type="PANTHER" id="PTHR21666:SF292">
    <property type="entry name" value="MUREIN DD-ENDOPEPTIDASE MEPM"/>
    <property type="match status" value="1"/>
</dbReference>
<dbReference type="EMBL" id="BMZI01000006">
    <property type="protein sequence ID" value="GHB28380.1"/>
    <property type="molecule type" value="Genomic_DNA"/>
</dbReference>
<keyword evidence="3" id="KW-0645">Protease</keyword>
<dbReference type="Pfam" id="PF01551">
    <property type="entry name" value="Peptidase_M23"/>
    <property type="match status" value="1"/>
</dbReference>
<proteinExistence type="predicted"/>
<feature type="region of interest" description="Disordered" evidence="8">
    <location>
        <begin position="535"/>
        <end position="559"/>
    </location>
</feature>
<dbReference type="Proteomes" id="UP000646745">
    <property type="component" value="Unassembled WGS sequence"/>
</dbReference>
<comment type="cofactor">
    <cofactor evidence="1">
        <name>Zn(2+)</name>
        <dbReference type="ChEBI" id="CHEBI:29105"/>
    </cofactor>
</comment>
<evidence type="ECO:0000256" key="8">
    <source>
        <dbReference type="SAM" id="MobiDB-lite"/>
    </source>
</evidence>
<keyword evidence="7" id="KW-0482">Metalloprotease</keyword>
<comment type="subcellular location">
    <subcellularLocation>
        <location evidence="2">Cell envelope</location>
    </subcellularLocation>
</comment>
<dbReference type="CDD" id="cd12797">
    <property type="entry name" value="M23_peptidase"/>
    <property type="match status" value="1"/>
</dbReference>
<dbReference type="Gene3D" id="2.70.70.10">
    <property type="entry name" value="Glucose Permease (Domain IIA)"/>
    <property type="match status" value="1"/>
</dbReference>
<evidence type="ECO:0000256" key="7">
    <source>
        <dbReference type="ARBA" id="ARBA00023049"/>
    </source>
</evidence>
<protein>
    <submittedName>
        <fullName evidence="11">Peptidase</fullName>
    </submittedName>
</protein>
<accession>A0ABQ3ECY9</accession>
<feature type="region of interest" description="Disordered" evidence="8">
    <location>
        <begin position="138"/>
        <end position="172"/>
    </location>
</feature>
<evidence type="ECO:0000256" key="2">
    <source>
        <dbReference type="ARBA" id="ARBA00004196"/>
    </source>
</evidence>
<dbReference type="Gene3D" id="3.10.450.350">
    <property type="match status" value="2"/>
</dbReference>
<keyword evidence="6" id="KW-0862">Zinc</keyword>
<evidence type="ECO:0000256" key="6">
    <source>
        <dbReference type="ARBA" id="ARBA00022833"/>
    </source>
</evidence>
<keyword evidence="12" id="KW-1185">Reference proteome</keyword>
<dbReference type="InterPro" id="IPR045834">
    <property type="entry name" value="Csd3_N2"/>
</dbReference>
<dbReference type="InterPro" id="IPR011055">
    <property type="entry name" value="Dup_hybrid_motif"/>
</dbReference>
<evidence type="ECO:0000256" key="1">
    <source>
        <dbReference type="ARBA" id="ARBA00001947"/>
    </source>
</evidence>
<dbReference type="PANTHER" id="PTHR21666">
    <property type="entry name" value="PEPTIDASE-RELATED"/>
    <property type="match status" value="1"/>
</dbReference>
<evidence type="ECO:0000256" key="4">
    <source>
        <dbReference type="ARBA" id="ARBA00022723"/>
    </source>
</evidence>